<comment type="caution">
    <text evidence="1">The sequence shown here is derived from an EMBL/GenBank/DDBJ whole genome shotgun (WGS) entry which is preliminary data.</text>
</comment>
<name>A0A0F9JFC7_9ZZZZ</name>
<protein>
    <submittedName>
        <fullName evidence="1">Uncharacterized protein</fullName>
    </submittedName>
</protein>
<accession>A0A0F9JFC7</accession>
<dbReference type="AlphaFoldDB" id="A0A0F9JFC7"/>
<sequence>MGETYTIGFESGISGAALQHMGHSIFEVAKERIRQDKKWGAVSSGRFDARPFEQWLAILMEEVGELSTEMMETRIQRYHTENLKTEAIQVAAVALAIVEQLERYKGADNCEECGKLIGPWTHPDETPCTCGDK</sequence>
<reference evidence="1" key="1">
    <citation type="journal article" date="2015" name="Nature">
        <title>Complex archaea that bridge the gap between prokaryotes and eukaryotes.</title>
        <authorList>
            <person name="Spang A."/>
            <person name="Saw J.H."/>
            <person name="Jorgensen S.L."/>
            <person name="Zaremba-Niedzwiedzka K."/>
            <person name="Martijn J."/>
            <person name="Lind A.E."/>
            <person name="van Eijk R."/>
            <person name="Schleper C."/>
            <person name="Guy L."/>
            <person name="Ettema T.J."/>
        </authorList>
    </citation>
    <scope>NUCLEOTIDE SEQUENCE</scope>
</reference>
<dbReference type="EMBL" id="LAZR01010195">
    <property type="protein sequence ID" value="KKM68293.1"/>
    <property type="molecule type" value="Genomic_DNA"/>
</dbReference>
<evidence type="ECO:0000313" key="1">
    <source>
        <dbReference type="EMBL" id="KKM68293.1"/>
    </source>
</evidence>
<organism evidence="1">
    <name type="scientific">marine sediment metagenome</name>
    <dbReference type="NCBI Taxonomy" id="412755"/>
    <lineage>
        <taxon>unclassified sequences</taxon>
        <taxon>metagenomes</taxon>
        <taxon>ecological metagenomes</taxon>
    </lineage>
</organism>
<gene>
    <name evidence="1" type="ORF">LCGC14_1462340</name>
</gene>
<proteinExistence type="predicted"/>